<evidence type="ECO:0000259" key="8">
    <source>
        <dbReference type="Pfam" id="PF23536"/>
    </source>
</evidence>
<organism evidence="9 10">
    <name type="scientific">Samsonia erythrinae</name>
    <dbReference type="NCBI Taxonomy" id="160434"/>
    <lineage>
        <taxon>Bacteria</taxon>
        <taxon>Pseudomonadati</taxon>
        <taxon>Pseudomonadota</taxon>
        <taxon>Gammaproteobacteria</taxon>
        <taxon>Enterobacterales</taxon>
        <taxon>Pectobacteriaceae</taxon>
        <taxon>Samsonia</taxon>
    </lineage>
</organism>
<feature type="domain" description="TraK C-terminal" evidence="8">
    <location>
        <begin position="580"/>
        <end position="675"/>
    </location>
</feature>
<dbReference type="GO" id="GO:0030254">
    <property type="term" value="P:protein secretion by the type III secretion system"/>
    <property type="evidence" value="ECO:0007669"/>
    <property type="project" value="UniProtKB-UniRule"/>
</dbReference>
<keyword evidence="3" id="KW-0811">Translocation</keyword>
<comment type="caution">
    <text evidence="9">The sequence shown here is derived from an EMBL/GenBank/DDBJ whole genome shotgun (WGS) entry which is preliminary data.</text>
</comment>
<dbReference type="GO" id="GO:0009279">
    <property type="term" value="C:cell outer membrane"/>
    <property type="evidence" value="ECO:0007669"/>
    <property type="project" value="UniProtKB-SubCell"/>
</dbReference>
<dbReference type="PANTHER" id="PTHR30332">
    <property type="entry name" value="PROBABLE GENERAL SECRETION PATHWAY PROTEIN D"/>
    <property type="match status" value="1"/>
</dbReference>
<dbReference type="Gene3D" id="3.30.1370.120">
    <property type="match status" value="2"/>
</dbReference>
<dbReference type="Pfam" id="PF03958">
    <property type="entry name" value="Secretin_N"/>
    <property type="match status" value="2"/>
</dbReference>
<dbReference type="Gene3D" id="3.55.50.30">
    <property type="match status" value="1"/>
</dbReference>
<sequence length="694" mass="76118">MRKGLMGKKWLSHKGYRSLLALYRWFCWAVVLIGVIPVNGIMSPAHAATPTGWDKGAYAYSAEQTPLSVILTDFANSHGVDLVLGNIADNEVTAKIRADSPVQFLDRLALEHRFQWFVYNNALYVSPQDEQASVRLEISPDAAPDLKQALSGVGLLDARFGWGELPEEGVVLVTGPQAYIDLIRNFSQQREKQEDRRKVMIFPLRYASVSDRTLQYRDQKITLPGVATILNELMDGQRAAPAGAASPAPALPDTGMEAMRESTRAMMTRLATRNSPTRRGEAAGRGTLSGKISADVRNNALLIRDDEKRRAEYQQLVEYIDVPQNLVNIDAIILDIDRTALSRLEANWQAQLGNVSAGSTMMMGRSTLFVSDFKRFFADIQALEGEGTASIVANPSVLTLENQPAIVDFSRTAFIKATGERVVDIQPVTAGTSLQVTPRVVGEGARRSIQLVIDIEDGQVETGPEGEASGVKRGNVSTQALIGENRALVLGGFHVEESGDRDHRIPILGDIALLGKLFTSTRHEVSRRERLFILTPHLVGDQTDPTRYVSSANRQQLNGVMNRVAQRNAKTDLYSMIEGAFRDLASRQLPAGFQAESRGMRLGDVCRSQPGLLYDSSRYQWYGNGEVRLSIGVVRNVGAQPQRFDEAACASRRTLAVAAWPKTTLAPGESSEVFLAVQPALTPQTARRAVLVGH</sequence>
<evidence type="ECO:0000259" key="7">
    <source>
        <dbReference type="Pfam" id="PF03958"/>
    </source>
</evidence>
<dbReference type="NCBIfam" id="TIGR02516">
    <property type="entry name" value="type_III_yscC"/>
    <property type="match status" value="1"/>
</dbReference>
<evidence type="ECO:0000256" key="2">
    <source>
        <dbReference type="ARBA" id="ARBA00022729"/>
    </source>
</evidence>
<keyword evidence="3" id="KW-0653">Protein transport</keyword>
<dbReference type="Pfam" id="PF00263">
    <property type="entry name" value="Secretin"/>
    <property type="match status" value="1"/>
</dbReference>
<dbReference type="InterPro" id="IPR004846">
    <property type="entry name" value="T2SS/T3SS_dom"/>
</dbReference>
<keyword evidence="2 3" id="KW-0732">Signal</keyword>
<evidence type="ECO:0000256" key="4">
    <source>
        <dbReference type="RuleBase" id="RU004004"/>
    </source>
</evidence>
<dbReference type="Proteomes" id="UP000295433">
    <property type="component" value="Unassembled WGS sequence"/>
</dbReference>
<dbReference type="OrthoDB" id="9779724at2"/>
<proteinExistence type="inferred from homology"/>
<dbReference type="Pfam" id="PF23536">
    <property type="entry name" value="TraK_C"/>
    <property type="match status" value="1"/>
</dbReference>
<comment type="similarity">
    <text evidence="3">Belongs to the bacterial secretin family. T3SS SctC subfamily.</text>
</comment>
<evidence type="ECO:0000256" key="5">
    <source>
        <dbReference type="SAM" id="Phobius"/>
    </source>
</evidence>
<keyword evidence="10" id="KW-1185">Reference proteome</keyword>
<keyword evidence="5" id="KW-1133">Transmembrane helix</keyword>
<dbReference type="InterPro" id="IPR005644">
    <property type="entry name" value="NolW-like"/>
</dbReference>
<feature type="domain" description="NolW-like" evidence="7">
    <location>
        <begin position="200"/>
        <end position="324"/>
    </location>
</feature>
<dbReference type="HAMAP" id="MF_02219">
    <property type="entry name" value="Type_III_secretin"/>
    <property type="match status" value="1"/>
</dbReference>
<keyword evidence="5" id="KW-0812">Transmembrane</keyword>
<keyword evidence="3" id="KW-0998">Cell outer membrane</keyword>
<dbReference type="GO" id="GO:0030257">
    <property type="term" value="C:type III protein secretion system complex"/>
    <property type="evidence" value="ECO:0007669"/>
    <property type="project" value="UniProtKB-UniRule"/>
</dbReference>
<dbReference type="InterPro" id="IPR038591">
    <property type="entry name" value="NolW-like_sf"/>
</dbReference>
<feature type="transmembrane region" description="Helical" evidence="5">
    <location>
        <begin position="21"/>
        <end position="42"/>
    </location>
</feature>
<keyword evidence="3 5" id="KW-0472">Membrane</keyword>
<comment type="subcellular location">
    <subcellularLocation>
        <location evidence="1 3 4">Cell outer membrane</location>
    </subcellularLocation>
</comment>
<dbReference type="PRINTS" id="PR01337">
    <property type="entry name" value="TYPE3OMGPROT"/>
</dbReference>
<dbReference type="InterPro" id="IPR003522">
    <property type="entry name" value="T3SS_OM_pore_YscC"/>
</dbReference>
<keyword evidence="3 4" id="KW-0813">Transport</keyword>
<comment type="function">
    <text evidence="3">Component of the type III secretion system (T3SS), also called injectisome, which is used to inject bacterial effector proteins into eukaryotic host cells. Forms a ring-shaped multimeric structure with an apparent central pore in the outer membrane.</text>
</comment>
<evidence type="ECO:0000313" key="10">
    <source>
        <dbReference type="Proteomes" id="UP000295433"/>
    </source>
</evidence>
<evidence type="ECO:0000256" key="1">
    <source>
        <dbReference type="ARBA" id="ARBA00004442"/>
    </source>
</evidence>
<evidence type="ECO:0000259" key="6">
    <source>
        <dbReference type="Pfam" id="PF00263"/>
    </source>
</evidence>
<accession>A0A4R3VND8</accession>
<comment type="subunit">
    <text evidence="3">The core secretion machinery of the T3SS is composed of approximately 20 different proteins, including cytoplasmic components, a base, an export apparatus and a needle. This subunit is part of the base, which anchors the injectisome in the bacterial cell envelope. Forms a stable homooligomeric complex.</text>
</comment>
<dbReference type="GO" id="GO:0015627">
    <property type="term" value="C:type II protein secretion system complex"/>
    <property type="evidence" value="ECO:0007669"/>
    <property type="project" value="TreeGrafter"/>
</dbReference>
<dbReference type="RefSeq" id="WP_132455655.1">
    <property type="nucleotide sequence ID" value="NZ_JAWIZJ010000005.1"/>
</dbReference>
<protein>
    <recommendedName>
        <fullName evidence="3">Type 3 secretion system secretin</fullName>
        <shortName evidence="3">T3SS secretin</shortName>
    </recommendedName>
</protein>
<name>A0A4R3VND8_9GAMM</name>
<dbReference type="InterPro" id="IPR055397">
    <property type="entry name" value="TraK_C"/>
</dbReference>
<dbReference type="PANTHER" id="PTHR30332:SF5">
    <property type="entry name" value="SPI-1 TYPE 3 SECRETION SYSTEM SECRETIN"/>
    <property type="match status" value="1"/>
</dbReference>
<feature type="domain" description="NolW-like" evidence="7">
    <location>
        <begin position="142"/>
        <end position="195"/>
    </location>
</feature>
<gene>
    <name evidence="3" type="primary">sctC</name>
    <name evidence="9" type="ORF">EDC54_10519</name>
</gene>
<dbReference type="AlphaFoldDB" id="A0A4R3VND8"/>
<dbReference type="InterPro" id="IPR050810">
    <property type="entry name" value="Bact_Secretion_Sys_Channel"/>
</dbReference>
<evidence type="ECO:0000313" key="9">
    <source>
        <dbReference type="EMBL" id="TCV05753.1"/>
    </source>
</evidence>
<feature type="domain" description="Type II/III secretion system secretin-like" evidence="6">
    <location>
        <begin position="382"/>
        <end position="539"/>
    </location>
</feature>
<evidence type="ECO:0000256" key="3">
    <source>
        <dbReference type="HAMAP-Rule" id="MF_02219"/>
    </source>
</evidence>
<dbReference type="EMBL" id="SMBY01000005">
    <property type="protein sequence ID" value="TCV05753.1"/>
    <property type="molecule type" value="Genomic_DNA"/>
</dbReference>
<reference evidence="9 10" key="1">
    <citation type="submission" date="2019-03" db="EMBL/GenBank/DDBJ databases">
        <title>Genomic Encyclopedia of Type Strains, Phase IV (KMG-IV): sequencing the most valuable type-strain genomes for metagenomic binning, comparative biology and taxonomic classification.</title>
        <authorList>
            <person name="Goeker M."/>
        </authorList>
    </citation>
    <scope>NUCLEOTIDE SEQUENCE [LARGE SCALE GENOMIC DNA]</scope>
    <source>
        <strain evidence="9 10">DSM 16730</strain>
    </source>
</reference>